<gene>
    <name evidence="2" type="ORF">GCM10011512_11480</name>
</gene>
<feature type="region of interest" description="Disordered" evidence="1">
    <location>
        <begin position="1"/>
        <end position="61"/>
    </location>
</feature>
<proteinExistence type="predicted"/>
<feature type="compositionally biased region" description="Basic and acidic residues" evidence="1">
    <location>
        <begin position="1"/>
        <end position="15"/>
    </location>
</feature>
<accession>A0ABQ1NXU6</accession>
<protein>
    <submittedName>
        <fullName evidence="2">Uncharacterized protein</fullName>
    </submittedName>
</protein>
<feature type="compositionally biased region" description="Basic residues" evidence="1">
    <location>
        <begin position="17"/>
        <end position="37"/>
    </location>
</feature>
<comment type="caution">
    <text evidence="2">The sequence shown here is derived from an EMBL/GenBank/DDBJ whole genome shotgun (WGS) entry which is preliminary data.</text>
</comment>
<dbReference type="Proteomes" id="UP000597761">
    <property type="component" value="Unassembled WGS sequence"/>
</dbReference>
<organism evidence="2 3">
    <name type="scientific">Tersicoccus solisilvae</name>
    <dbReference type="NCBI Taxonomy" id="1882339"/>
    <lineage>
        <taxon>Bacteria</taxon>
        <taxon>Bacillati</taxon>
        <taxon>Actinomycetota</taxon>
        <taxon>Actinomycetes</taxon>
        <taxon>Micrococcales</taxon>
        <taxon>Micrococcaceae</taxon>
        <taxon>Tersicoccus</taxon>
    </lineage>
</organism>
<dbReference type="EMBL" id="BMJI01000004">
    <property type="protein sequence ID" value="GGC86276.1"/>
    <property type="molecule type" value="Genomic_DNA"/>
</dbReference>
<evidence type="ECO:0000256" key="1">
    <source>
        <dbReference type="SAM" id="MobiDB-lite"/>
    </source>
</evidence>
<reference evidence="3" key="1">
    <citation type="journal article" date="2019" name="Int. J. Syst. Evol. Microbiol.">
        <title>The Global Catalogue of Microorganisms (GCM) 10K type strain sequencing project: providing services to taxonomists for standard genome sequencing and annotation.</title>
        <authorList>
            <consortium name="The Broad Institute Genomics Platform"/>
            <consortium name="The Broad Institute Genome Sequencing Center for Infectious Disease"/>
            <person name="Wu L."/>
            <person name="Ma J."/>
        </authorList>
    </citation>
    <scope>NUCLEOTIDE SEQUENCE [LARGE SCALE GENOMIC DNA]</scope>
    <source>
        <strain evidence="3">CGMCC 1.15480</strain>
    </source>
</reference>
<sequence length="61" mass="6918">MSTERALRAQEDPVPRARTRAARNPAKKKEKGKQKRPRSQERERGSLSDASGDQRKSLPMS</sequence>
<keyword evidence="3" id="KW-1185">Reference proteome</keyword>
<feature type="compositionally biased region" description="Basic and acidic residues" evidence="1">
    <location>
        <begin position="38"/>
        <end position="61"/>
    </location>
</feature>
<name>A0ABQ1NXU6_9MICC</name>
<evidence type="ECO:0000313" key="2">
    <source>
        <dbReference type="EMBL" id="GGC86276.1"/>
    </source>
</evidence>
<evidence type="ECO:0000313" key="3">
    <source>
        <dbReference type="Proteomes" id="UP000597761"/>
    </source>
</evidence>